<dbReference type="EMBL" id="CP011112">
    <property type="protein sequence ID" value="AKU15557.1"/>
    <property type="molecule type" value="Genomic_DNA"/>
</dbReference>
<dbReference type="InterPro" id="IPR050204">
    <property type="entry name" value="AraC_XylS_family_regulators"/>
</dbReference>
<evidence type="ECO:0000256" key="2">
    <source>
        <dbReference type="ARBA" id="ARBA00023125"/>
    </source>
</evidence>
<dbReference type="SUPFAM" id="SSF46689">
    <property type="entry name" value="Homeodomain-like"/>
    <property type="match status" value="1"/>
</dbReference>
<dbReference type="PATRIC" id="fig|571913.6.peg.1279"/>
<dbReference type="Pfam" id="PF12833">
    <property type="entry name" value="HTH_18"/>
    <property type="match status" value="1"/>
</dbReference>
<feature type="domain" description="HTH araC/xylS-type" evidence="4">
    <location>
        <begin position="144"/>
        <end position="244"/>
    </location>
</feature>
<evidence type="ECO:0000313" key="6">
    <source>
        <dbReference type="Proteomes" id="UP000066480"/>
    </source>
</evidence>
<keyword evidence="1" id="KW-0805">Transcription regulation</keyword>
<dbReference type="PANTHER" id="PTHR46796:SF15">
    <property type="entry name" value="BLL1074 PROTEIN"/>
    <property type="match status" value="1"/>
</dbReference>
<dbReference type="AlphaFoldDB" id="A0A0K1JFR0"/>
<dbReference type="GO" id="GO:0043565">
    <property type="term" value="F:sequence-specific DNA binding"/>
    <property type="evidence" value="ECO:0007669"/>
    <property type="project" value="InterPro"/>
</dbReference>
<evidence type="ECO:0000256" key="3">
    <source>
        <dbReference type="ARBA" id="ARBA00023163"/>
    </source>
</evidence>
<dbReference type="GO" id="GO:0003700">
    <property type="term" value="F:DNA-binding transcription factor activity"/>
    <property type="evidence" value="ECO:0007669"/>
    <property type="project" value="InterPro"/>
</dbReference>
<dbReference type="InterPro" id="IPR009057">
    <property type="entry name" value="Homeodomain-like_sf"/>
</dbReference>
<dbReference type="SMART" id="SM00342">
    <property type="entry name" value="HTH_ARAC"/>
    <property type="match status" value="1"/>
</dbReference>
<keyword evidence="3" id="KW-0804">Transcription</keyword>
<sequence length="250" mass="27164">MLRPYVQRISGYRMDGFRPGTHIGLPSASLTCVFDLSDGIVLSGQGLQRQQRFSSVFSGLSTIPARIHHDGSQHGIMLYLTPLGLRDLFAMPAAELVDGAVHLSDVIGPEAAALEDRLRSAPGWSCLDILGDALLARLPDRPDDGLAAQVWRRLEATQGAATVADLARESGWSVRHLSGQFTQEMGVGPKTATRLFRFGRSISQVREGGRLADVAARCGYADQAHLAREWREMAGLSPSSWRALEEFTPA</sequence>
<dbReference type="InterPro" id="IPR018060">
    <property type="entry name" value="HTH_AraC"/>
</dbReference>
<keyword evidence="2" id="KW-0238">DNA-binding</keyword>
<dbReference type="Proteomes" id="UP000066480">
    <property type="component" value="Chromosome"/>
</dbReference>
<dbReference type="KEGG" id="lmoi:VV02_06275"/>
<dbReference type="PROSITE" id="PS01124">
    <property type="entry name" value="HTH_ARAC_FAMILY_2"/>
    <property type="match status" value="1"/>
</dbReference>
<name>A0A0K1JFR0_9MICO</name>
<evidence type="ECO:0000313" key="5">
    <source>
        <dbReference type="EMBL" id="AKU15557.1"/>
    </source>
</evidence>
<dbReference type="Gene3D" id="1.10.10.60">
    <property type="entry name" value="Homeodomain-like"/>
    <property type="match status" value="1"/>
</dbReference>
<keyword evidence="6" id="KW-1185">Reference proteome</keyword>
<evidence type="ECO:0000256" key="1">
    <source>
        <dbReference type="ARBA" id="ARBA00023015"/>
    </source>
</evidence>
<evidence type="ECO:0000259" key="4">
    <source>
        <dbReference type="PROSITE" id="PS01124"/>
    </source>
</evidence>
<dbReference type="PANTHER" id="PTHR46796">
    <property type="entry name" value="HTH-TYPE TRANSCRIPTIONAL ACTIVATOR RHAS-RELATED"/>
    <property type="match status" value="1"/>
</dbReference>
<dbReference type="STRING" id="571913.VV02_06275"/>
<gene>
    <name evidence="5" type="ORF">VV02_06275</name>
</gene>
<proteinExistence type="predicted"/>
<protein>
    <recommendedName>
        <fullName evidence="4">HTH araC/xylS-type domain-containing protein</fullName>
    </recommendedName>
</protein>
<reference evidence="5 6" key="1">
    <citation type="submission" date="2015-03" db="EMBL/GenBank/DDBJ databases">
        <title>Luteipulveratus halotolerans sp. nov., a novel actinobacterium (Dermacoccaceae) from Sarawak, Malaysia.</title>
        <authorList>
            <person name="Juboi H."/>
            <person name="Basik A."/>
            <person name="Shamsul S.S."/>
            <person name="Arnold P."/>
            <person name="Schmitt E.K."/>
            <person name="Sanglier J.-J."/>
            <person name="Yeo T."/>
        </authorList>
    </citation>
    <scope>NUCLEOTIDE SEQUENCE [LARGE SCALE GENOMIC DNA]</scope>
    <source>
        <strain evidence="5 6">MN07-A0370</strain>
    </source>
</reference>
<organism evidence="5 6">
    <name type="scientific">Luteipulveratus mongoliensis</name>
    <dbReference type="NCBI Taxonomy" id="571913"/>
    <lineage>
        <taxon>Bacteria</taxon>
        <taxon>Bacillati</taxon>
        <taxon>Actinomycetota</taxon>
        <taxon>Actinomycetes</taxon>
        <taxon>Micrococcales</taxon>
        <taxon>Dermacoccaceae</taxon>
        <taxon>Luteipulveratus</taxon>
    </lineage>
</organism>
<accession>A0A0K1JFR0</accession>